<reference evidence="2 3" key="1">
    <citation type="submission" date="2023-03" db="EMBL/GenBank/DDBJ databases">
        <title>Draft genome sequence of Streptomyces sp. K1PA1 isolated from peat swamp forest in Thailand.</title>
        <authorList>
            <person name="Klaysubun C."/>
            <person name="Duangmal K."/>
        </authorList>
    </citation>
    <scope>NUCLEOTIDE SEQUENCE [LARGE SCALE GENOMIC DNA]</scope>
    <source>
        <strain evidence="2 3">K1PA1</strain>
    </source>
</reference>
<keyword evidence="3" id="KW-1185">Reference proteome</keyword>
<evidence type="ECO:0000256" key="1">
    <source>
        <dbReference type="SAM" id="MobiDB-lite"/>
    </source>
</evidence>
<gene>
    <name evidence="2" type="ORF">P3H78_32800</name>
</gene>
<name>A0ABT6AF86_9ACTN</name>
<sequence>MTSTLTATPTALQEMDYPPGHSPILEPPEGPDSALACTCGGLLVPKPDTQPAQKVVFDLHLEEVRRASHFD</sequence>
<feature type="region of interest" description="Disordered" evidence="1">
    <location>
        <begin position="1"/>
        <end position="32"/>
    </location>
</feature>
<evidence type="ECO:0000313" key="3">
    <source>
        <dbReference type="Proteomes" id="UP001221150"/>
    </source>
</evidence>
<organism evidence="2 3">
    <name type="scientific">Streptomyces tropicalis</name>
    <dbReference type="NCBI Taxonomy" id="3034234"/>
    <lineage>
        <taxon>Bacteria</taxon>
        <taxon>Bacillati</taxon>
        <taxon>Actinomycetota</taxon>
        <taxon>Actinomycetes</taxon>
        <taxon>Kitasatosporales</taxon>
        <taxon>Streptomycetaceae</taxon>
        <taxon>Streptomyces</taxon>
    </lineage>
</organism>
<protein>
    <submittedName>
        <fullName evidence="2">Uncharacterized protein</fullName>
    </submittedName>
</protein>
<dbReference type="EMBL" id="JARJBB010000065">
    <property type="protein sequence ID" value="MDF3303302.1"/>
    <property type="molecule type" value="Genomic_DNA"/>
</dbReference>
<evidence type="ECO:0000313" key="2">
    <source>
        <dbReference type="EMBL" id="MDF3303302.1"/>
    </source>
</evidence>
<feature type="compositionally biased region" description="Polar residues" evidence="1">
    <location>
        <begin position="1"/>
        <end position="11"/>
    </location>
</feature>
<dbReference type="RefSeq" id="WP_276112830.1">
    <property type="nucleotide sequence ID" value="NZ_JARJBB010000065.1"/>
</dbReference>
<accession>A0ABT6AF86</accession>
<comment type="caution">
    <text evidence="2">The sequence shown here is derived from an EMBL/GenBank/DDBJ whole genome shotgun (WGS) entry which is preliminary data.</text>
</comment>
<dbReference type="Proteomes" id="UP001221150">
    <property type="component" value="Unassembled WGS sequence"/>
</dbReference>
<proteinExistence type="predicted"/>